<dbReference type="AlphaFoldDB" id="A0A9N9H4Z1"/>
<name>A0A9N9H4Z1_9GLOM</name>
<gene>
    <name evidence="1" type="ORF">RFULGI_LOCUS8697</name>
</gene>
<dbReference type="Proteomes" id="UP000789396">
    <property type="component" value="Unassembled WGS sequence"/>
</dbReference>
<evidence type="ECO:0000313" key="1">
    <source>
        <dbReference type="EMBL" id="CAG8657062.1"/>
    </source>
</evidence>
<keyword evidence="2" id="KW-1185">Reference proteome</keyword>
<feature type="non-terminal residue" evidence="1">
    <location>
        <position position="1"/>
    </location>
</feature>
<dbReference type="EMBL" id="CAJVPZ010014358">
    <property type="protein sequence ID" value="CAG8657062.1"/>
    <property type="molecule type" value="Genomic_DNA"/>
</dbReference>
<accession>A0A9N9H4Z1</accession>
<dbReference type="OrthoDB" id="10397317at2759"/>
<evidence type="ECO:0000313" key="2">
    <source>
        <dbReference type="Proteomes" id="UP000789396"/>
    </source>
</evidence>
<organism evidence="1 2">
    <name type="scientific">Racocetra fulgida</name>
    <dbReference type="NCBI Taxonomy" id="60492"/>
    <lineage>
        <taxon>Eukaryota</taxon>
        <taxon>Fungi</taxon>
        <taxon>Fungi incertae sedis</taxon>
        <taxon>Mucoromycota</taxon>
        <taxon>Glomeromycotina</taxon>
        <taxon>Glomeromycetes</taxon>
        <taxon>Diversisporales</taxon>
        <taxon>Gigasporaceae</taxon>
        <taxon>Racocetra</taxon>
    </lineage>
</organism>
<protein>
    <submittedName>
        <fullName evidence="1">2396_t:CDS:1</fullName>
    </submittedName>
</protein>
<sequence>MASFLVNDDIYECYEGYKESTPYGVTGTNDANPNSYNVYFQNDSLLIYDVGQQVYDNESLIQYEVFGNGFPDDNFVQEIYGDNIFGFYEGSDDGNLFGPLM</sequence>
<reference evidence="1" key="1">
    <citation type="submission" date="2021-06" db="EMBL/GenBank/DDBJ databases">
        <authorList>
            <person name="Kallberg Y."/>
            <person name="Tangrot J."/>
            <person name="Rosling A."/>
        </authorList>
    </citation>
    <scope>NUCLEOTIDE SEQUENCE</scope>
    <source>
        <strain evidence="1">IN212</strain>
    </source>
</reference>
<proteinExistence type="predicted"/>
<comment type="caution">
    <text evidence="1">The sequence shown here is derived from an EMBL/GenBank/DDBJ whole genome shotgun (WGS) entry which is preliminary data.</text>
</comment>